<dbReference type="Proteomes" id="UP000221222">
    <property type="component" value="Unassembled WGS sequence"/>
</dbReference>
<dbReference type="RefSeq" id="WP_099343022.1">
    <property type="nucleotide sequence ID" value="NZ_CP032098.1"/>
</dbReference>
<dbReference type="AlphaFoldDB" id="A0A2G1DG06"/>
<evidence type="ECO:0000313" key="3">
    <source>
        <dbReference type="EMBL" id="PHO17417.1"/>
    </source>
</evidence>
<name>A0A2G1DG06_9BACT</name>
<evidence type="ECO:0000313" key="4">
    <source>
        <dbReference type="Proteomes" id="UP000221222"/>
    </source>
</evidence>
<dbReference type="Proteomes" id="UP000262712">
    <property type="component" value="Chromosome"/>
</dbReference>
<protein>
    <submittedName>
        <fullName evidence="2">DUF3883 domain-containing protein</fullName>
    </submittedName>
</protein>
<organism evidence="3 4">
    <name type="scientific">Malaciobacter molluscorum LMG 25693</name>
    <dbReference type="NCBI Taxonomy" id="870501"/>
    <lineage>
        <taxon>Bacteria</taxon>
        <taxon>Pseudomonadati</taxon>
        <taxon>Campylobacterota</taxon>
        <taxon>Epsilonproteobacteria</taxon>
        <taxon>Campylobacterales</taxon>
        <taxon>Arcobacteraceae</taxon>
        <taxon>Malaciobacter</taxon>
    </lineage>
</organism>
<feature type="domain" description="Protein NO VEIN C-terminal" evidence="1">
    <location>
        <begin position="346"/>
        <end position="419"/>
    </location>
</feature>
<accession>A0A2G1DG06</accession>
<proteinExistence type="predicted"/>
<dbReference type="Pfam" id="PF13020">
    <property type="entry name" value="NOV_C"/>
    <property type="match status" value="1"/>
</dbReference>
<dbReference type="InterPro" id="IPR024975">
    <property type="entry name" value="NOV_C"/>
</dbReference>
<reference evidence="2 5" key="2">
    <citation type="submission" date="2018-08" db="EMBL/GenBank/DDBJ databases">
        <title>Complete genome of the Arcobacter molluscorum type strain LMG 25693.</title>
        <authorList>
            <person name="Miller W.G."/>
            <person name="Yee E."/>
            <person name="Bono J.L."/>
        </authorList>
    </citation>
    <scope>NUCLEOTIDE SEQUENCE [LARGE SCALE GENOMIC DNA]</scope>
    <source>
        <strain evidence="2 5">CECT 7696</strain>
    </source>
</reference>
<evidence type="ECO:0000313" key="2">
    <source>
        <dbReference type="EMBL" id="AXX91138.1"/>
    </source>
</evidence>
<dbReference type="EMBL" id="CP032098">
    <property type="protein sequence ID" value="AXX91138.1"/>
    <property type="molecule type" value="Genomic_DNA"/>
</dbReference>
<evidence type="ECO:0000313" key="5">
    <source>
        <dbReference type="Proteomes" id="UP000262712"/>
    </source>
</evidence>
<gene>
    <name evidence="2" type="ORF">AMOL_0099</name>
    <name evidence="3" type="ORF">CPU12_10235</name>
</gene>
<keyword evidence="4" id="KW-1185">Reference proteome</keyword>
<evidence type="ECO:0000259" key="1">
    <source>
        <dbReference type="Pfam" id="PF13020"/>
    </source>
</evidence>
<sequence length="456" mass="54203">MDHFTKSHHDLSIEEKREIYSQFQDFKNTFLEQGVSYFDKTIVLFDNDDVFDDFESRIIKGYDSSSDNNLDKYLHQLNNASSKFRHFFANLIWLYNFPIRNESKLRKTKINEIALFLNTSDFSIIEPKIPSEGILNYGNLYHSKYADINFIYFFVKHYKQTNRSYNDIINNIDINTLTKEISSENLPNRTTLPSIHILNYLFSPDLYEPIGSREDKQKIVTSFMGDYDIDCLDEDLRNIRINNGLKDSDSLFLIAMEFNGKLKKRKKESLPNILKKAFINHTKKSRKIKDINTKDRDKRFNLEKQEKENKCKILNGLRAEELVYQYELKRINKSKLVNLLTRMDKFNNLSNIHKDIDLIIHYSKNIYAKAPFDILSHRNDNILYIEVKSTTSDVIFFSLNEIIFAYENYNNYEVRIVKDDEIYIFELEKDILKSIYQTIDKTPYTIENISLRVNFL</sequence>
<dbReference type="EMBL" id="NXFY01000017">
    <property type="protein sequence ID" value="PHO17417.1"/>
    <property type="molecule type" value="Genomic_DNA"/>
</dbReference>
<dbReference type="KEGG" id="amol:AMOL_0099"/>
<reference evidence="3 4" key="1">
    <citation type="submission" date="2017-09" db="EMBL/GenBank/DDBJ databases">
        <title>Arcobacter canalis sp. nov., a new species isolated from a water canal contaminated with urban sewage.</title>
        <authorList>
            <person name="Perez-Cataluna A."/>
            <person name="Salas-Masso N."/>
            <person name="Figueras M.J."/>
        </authorList>
    </citation>
    <scope>NUCLEOTIDE SEQUENCE [LARGE SCALE GENOMIC DNA]</scope>
    <source>
        <strain evidence="3 4">F98-3</strain>
    </source>
</reference>